<organism evidence="2 3">
    <name type="scientific">Oryza sativa subsp. japonica</name>
    <name type="common">Rice</name>
    <dbReference type="NCBI Taxonomy" id="39947"/>
    <lineage>
        <taxon>Eukaryota</taxon>
        <taxon>Viridiplantae</taxon>
        <taxon>Streptophyta</taxon>
        <taxon>Embryophyta</taxon>
        <taxon>Tracheophyta</taxon>
        <taxon>Spermatophyta</taxon>
        <taxon>Magnoliopsida</taxon>
        <taxon>Liliopsida</taxon>
        <taxon>Poales</taxon>
        <taxon>Poaceae</taxon>
        <taxon>BOP clade</taxon>
        <taxon>Oryzoideae</taxon>
        <taxon>Oryzeae</taxon>
        <taxon>Oryzinae</taxon>
        <taxon>Oryza</taxon>
        <taxon>Oryza sativa</taxon>
    </lineage>
</organism>
<accession>A0A0P0W6N5</accession>
<dbReference type="EMBL" id="AP014960">
    <property type="protein sequence ID" value="BAS87558.1"/>
    <property type="molecule type" value="Genomic_DNA"/>
</dbReference>
<name>A0A0P0W6N5_ORYSJ</name>
<feature type="region of interest" description="Disordered" evidence="1">
    <location>
        <begin position="46"/>
        <end position="90"/>
    </location>
</feature>
<sequence>MPSSSTSSRSSSKFNELSVPISDGDPSAQGCPESMWCHIRVHRLSGHNDHPEERPNCLRVGSRGSSTLHASGEGLRMPPAPASLGGAQSL</sequence>
<dbReference type="InParanoid" id="A0A0P0W6N5"/>
<keyword evidence="3" id="KW-1185">Reference proteome</keyword>
<protein>
    <submittedName>
        <fullName evidence="2">Os04g0109250 protein</fullName>
    </submittedName>
</protein>
<dbReference type="PaxDb" id="39947-A0A0P0W6N5"/>
<feature type="region of interest" description="Disordered" evidence="1">
    <location>
        <begin position="1"/>
        <end position="29"/>
    </location>
</feature>
<proteinExistence type="predicted"/>
<evidence type="ECO:0000313" key="2">
    <source>
        <dbReference type="EMBL" id="BAS87558.1"/>
    </source>
</evidence>
<reference evidence="2 3" key="3">
    <citation type="journal article" date="2013" name="Rice">
        <title>Improvement of the Oryza sativa Nipponbare reference genome using next generation sequence and optical map data.</title>
        <authorList>
            <person name="Kawahara Y."/>
            <person name="de la Bastide M."/>
            <person name="Hamilton J.P."/>
            <person name="Kanamori H."/>
            <person name="McCombie W.R."/>
            <person name="Ouyang S."/>
            <person name="Schwartz D.C."/>
            <person name="Tanaka T."/>
            <person name="Wu J."/>
            <person name="Zhou S."/>
            <person name="Childs K.L."/>
            <person name="Davidson R.M."/>
            <person name="Lin H."/>
            <person name="Quesada-Ocampo L."/>
            <person name="Vaillancourt B."/>
            <person name="Sakai H."/>
            <person name="Lee S.S."/>
            <person name="Kim J."/>
            <person name="Numa H."/>
            <person name="Itoh T."/>
            <person name="Buell C.R."/>
            <person name="Matsumoto T."/>
        </authorList>
    </citation>
    <scope>NUCLEOTIDE SEQUENCE [LARGE SCALE GENOMIC DNA]</scope>
    <source>
        <strain evidence="3">cv. Nipponbare</strain>
    </source>
</reference>
<feature type="compositionally biased region" description="Basic and acidic residues" evidence="1">
    <location>
        <begin position="46"/>
        <end position="56"/>
    </location>
</feature>
<feature type="compositionally biased region" description="Low complexity" evidence="1">
    <location>
        <begin position="1"/>
        <end position="12"/>
    </location>
</feature>
<evidence type="ECO:0000313" key="3">
    <source>
        <dbReference type="Proteomes" id="UP000059680"/>
    </source>
</evidence>
<dbReference type="AlphaFoldDB" id="A0A0P0W6N5"/>
<evidence type="ECO:0000256" key="1">
    <source>
        <dbReference type="SAM" id="MobiDB-lite"/>
    </source>
</evidence>
<reference evidence="2 3" key="2">
    <citation type="journal article" date="2013" name="Plant Cell Physiol.">
        <title>Rice Annotation Project Database (RAP-DB): an integrative and interactive database for rice genomics.</title>
        <authorList>
            <person name="Sakai H."/>
            <person name="Lee S.S."/>
            <person name="Tanaka T."/>
            <person name="Numa H."/>
            <person name="Kim J."/>
            <person name="Kawahara Y."/>
            <person name="Wakimoto H."/>
            <person name="Yang C.C."/>
            <person name="Iwamoto M."/>
            <person name="Abe T."/>
            <person name="Yamada Y."/>
            <person name="Muto A."/>
            <person name="Inokuchi H."/>
            <person name="Ikemura T."/>
            <person name="Matsumoto T."/>
            <person name="Sasaki T."/>
            <person name="Itoh T."/>
        </authorList>
    </citation>
    <scope>NUCLEOTIDE SEQUENCE [LARGE SCALE GENOMIC DNA]</scope>
    <source>
        <strain evidence="3">cv. Nipponbare</strain>
    </source>
</reference>
<dbReference type="Proteomes" id="UP000059680">
    <property type="component" value="Chromosome 4"/>
</dbReference>
<gene>
    <name evidence="2" type="ordered locus">Os04g0109250</name>
    <name evidence="2" type="ORF">OSNPB_040109250</name>
</gene>
<reference evidence="3" key="1">
    <citation type="journal article" date="2005" name="Nature">
        <title>The map-based sequence of the rice genome.</title>
        <authorList>
            <consortium name="International rice genome sequencing project (IRGSP)"/>
            <person name="Matsumoto T."/>
            <person name="Wu J."/>
            <person name="Kanamori H."/>
            <person name="Katayose Y."/>
            <person name="Fujisawa M."/>
            <person name="Namiki N."/>
            <person name="Mizuno H."/>
            <person name="Yamamoto K."/>
            <person name="Antonio B.A."/>
            <person name="Baba T."/>
            <person name="Sakata K."/>
            <person name="Nagamura Y."/>
            <person name="Aoki H."/>
            <person name="Arikawa K."/>
            <person name="Arita K."/>
            <person name="Bito T."/>
            <person name="Chiden Y."/>
            <person name="Fujitsuka N."/>
            <person name="Fukunaka R."/>
            <person name="Hamada M."/>
            <person name="Harada C."/>
            <person name="Hayashi A."/>
            <person name="Hijishita S."/>
            <person name="Honda M."/>
            <person name="Hosokawa S."/>
            <person name="Ichikawa Y."/>
            <person name="Idonuma A."/>
            <person name="Iijima M."/>
            <person name="Ikeda M."/>
            <person name="Ikeno M."/>
            <person name="Ito K."/>
            <person name="Ito S."/>
            <person name="Ito T."/>
            <person name="Ito Y."/>
            <person name="Ito Y."/>
            <person name="Iwabuchi A."/>
            <person name="Kamiya K."/>
            <person name="Karasawa W."/>
            <person name="Kurita K."/>
            <person name="Katagiri S."/>
            <person name="Kikuta A."/>
            <person name="Kobayashi H."/>
            <person name="Kobayashi N."/>
            <person name="Machita K."/>
            <person name="Maehara T."/>
            <person name="Masukawa M."/>
            <person name="Mizubayashi T."/>
            <person name="Mukai Y."/>
            <person name="Nagasaki H."/>
            <person name="Nagata Y."/>
            <person name="Naito S."/>
            <person name="Nakashima M."/>
            <person name="Nakama Y."/>
            <person name="Nakamichi Y."/>
            <person name="Nakamura M."/>
            <person name="Meguro A."/>
            <person name="Negishi M."/>
            <person name="Ohta I."/>
            <person name="Ohta T."/>
            <person name="Okamoto M."/>
            <person name="Ono N."/>
            <person name="Saji S."/>
            <person name="Sakaguchi M."/>
            <person name="Sakai K."/>
            <person name="Shibata M."/>
            <person name="Shimokawa T."/>
            <person name="Song J."/>
            <person name="Takazaki Y."/>
            <person name="Terasawa K."/>
            <person name="Tsugane M."/>
            <person name="Tsuji K."/>
            <person name="Ueda S."/>
            <person name="Waki K."/>
            <person name="Yamagata H."/>
            <person name="Yamamoto M."/>
            <person name="Yamamoto S."/>
            <person name="Yamane H."/>
            <person name="Yoshiki S."/>
            <person name="Yoshihara R."/>
            <person name="Yukawa K."/>
            <person name="Zhong H."/>
            <person name="Yano M."/>
            <person name="Yuan Q."/>
            <person name="Ouyang S."/>
            <person name="Liu J."/>
            <person name="Jones K.M."/>
            <person name="Gansberger K."/>
            <person name="Moffat K."/>
            <person name="Hill J."/>
            <person name="Bera J."/>
            <person name="Fadrosh D."/>
            <person name="Jin S."/>
            <person name="Johri S."/>
            <person name="Kim M."/>
            <person name="Overton L."/>
            <person name="Reardon M."/>
            <person name="Tsitrin T."/>
            <person name="Vuong H."/>
            <person name="Weaver B."/>
            <person name="Ciecko A."/>
            <person name="Tallon L."/>
            <person name="Jackson J."/>
            <person name="Pai G."/>
            <person name="Aken S.V."/>
            <person name="Utterback T."/>
            <person name="Reidmuller S."/>
            <person name="Feldblyum T."/>
            <person name="Hsiao J."/>
            <person name="Zismann V."/>
            <person name="Iobst S."/>
            <person name="de Vazeille A.R."/>
            <person name="Buell C.R."/>
            <person name="Ying K."/>
            <person name="Li Y."/>
            <person name="Lu T."/>
            <person name="Huang Y."/>
            <person name="Zhao Q."/>
            <person name="Feng Q."/>
            <person name="Zhang L."/>
            <person name="Zhu J."/>
            <person name="Weng Q."/>
            <person name="Mu J."/>
            <person name="Lu Y."/>
            <person name="Fan D."/>
            <person name="Liu Y."/>
            <person name="Guan J."/>
            <person name="Zhang Y."/>
            <person name="Yu S."/>
            <person name="Liu X."/>
            <person name="Zhang Y."/>
            <person name="Hong G."/>
            <person name="Han B."/>
            <person name="Choisne N."/>
            <person name="Demange N."/>
            <person name="Orjeda G."/>
            <person name="Samain S."/>
            <person name="Cattolico L."/>
            <person name="Pelletier E."/>
            <person name="Couloux A."/>
            <person name="Segurens B."/>
            <person name="Wincker P."/>
            <person name="D'Hont A."/>
            <person name="Scarpelli C."/>
            <person name="Weissenbach J."/>
            <person name="Salanoubat M."/>
            <person name="Quetier F."/>
            <person name="Yu Y."/>
            <person name="Kim H.R."/>
            <person name="Rambo T."/>
            <person name="Currie J."/>
            <person name="Collura K."/>
            <person name="Luo M."/>
            <person name="Yang T."/>
            <person name="Ammiraju J.S.S."/>
            <person name="Engler F."/>
            <person name="Soderlund C."/>
            <person name="Wing R.A."/>
            <person name="Palmer L.E."/>
            <person name="de la Bastide M."/>
            <person name="Spiegel L."/>
            <person name="Nascimento L."/>
            <person name="Zutavern T."/>
            <person name="O'Shaughnessy A."/>
            <person name="Dike S."/>
            <person name="Dedhia N."/>
            <person name="Preston R."/>
            <person name="Balija V."/>
            <person name="McCombie W.R."/>
            <person name="Chow T."/>
            <person name="Chen H."/>
            <person name="Chung M."/>
            <person name="Chen C."/>
            <person name="Shaw J."/>
            <person name="Wu H."/>
            <person name="Hsiao K."/>
            <person name="Chao Y."/>
            <person name="Chu M."/>
            <person name="Cheng C."/>
            <person name="Hour A."/>
            <person name="Lee P."/>
            <person name="Lin S."/>
            <person name="Lin Y."/>
            <person name="Liou J."/>
            <person name="Liu S."/>
            <person name="Hsing Y."/>
            <person name="Raghuvanshi S."/>
            <person name="Mohanty A."/>
            <person name="Bharti A.K."/>
            <person name="Gaur A."/>
            <person name="Gupta V."/>
            <person name="Kumar D."/>
            <person name="Ravi V."/>
            <person name="Vij S."/>
            <person name="Kapur A."/>
            <person name="Khurana P."/>
            <person name="Khurana P."/>
            <person name="Khurana J.P."/>
            <person name="Tyagi A.K."/>
            <person name="Gaikwad K."/>
            <person name="Singh A."/>
            <person name="Dalal V."/>
            <person name="Srivastava S."/>
            <person name="Dixit A."/>
            <person name="Pal A.K."/>
            <person name="Ghazi I.A."/>
            <person name="Yadav M."/>
            <person name="Pandit A."/>
            <person name="Bhargava A."/>
            <person name="Sureshbabu K."/>
            <person name="Batra K."/>
            <person name="Sharma T.R."/>
            <person name="Mohapatra T."/>
            <person name="Singh N.K."/>
            <person name="Messing J."/>
            <person name="Nelson A.B."/>
            <person name="Fuks G."/>
            <person name="Kavchok S."/>
            <person name="Keizer G."/>
            <person name="Linton E."/>
            <person name="Llaca V."/>
            <person name="Song R."/>
            <person name="Tanyolac B."/>
            <person name="Young S."/>
            <person name="Ho-Il K."/>
            <person name="Hahn J.H."/>
            <person name="Sangsakoo G."/>
            <person name="Vanavichit A."/>
            <person name="de Mattos Luiz.A.T."/>
            <person name="Zimmer P.D."/>
            <person name="Malone G."/>
            <person name="Dellagostin O."/>
            <person name="de Oliveira A.C."/>
            <person name="Bevan M."/>
            <person name="Bancroft I."/>
            <person name="Minx P."/>
            <person name="Cordum H."/>
            <person name="Wilson R."/>
            <person name="Cheng Z."/>
            <person name="Jin W."/>
            <person name="Jiang J."/>
            <person name="Leong S.A."/>
            <person name="Iwama H."/>
            <person name="Gojobori T."/>
            <person name="Itoh T."/>
            <person name="Niimura Y."/>
            <person name="Fujii Y."/>
            <person name="Habara T."/>
            <person name="Sakai H."/>
            <person name="Sato Y."/>
            <person name="Wilson G."/>
            <person name="Kumar K."/>
            <person name="McCouch S."/>
            <person name="Juretic N."/>
            <person name="Hoen D."/>
            <person name="Wright S."/>
            <person name="Bruskiewich R."/>
            <person name="Bureau T."/>
            <person name="Miyao A."/>
            <person name="Hirochika H."/>
            <person name="Nishikawa T."/>
            <person name="Kadowaki K."/>
            <person name="Sugiura M."/>
            <person name="Burr B."/>
            <person name="Sasaki T."/>
        </authorList>
    </citation>
    <scope>NUCLEOTIDE SEQUENCE [LARGE SCALE GENOMIC DNA]</scope>
    <source>
        <strain evidence="3">cv. Nipponbare</strain>
    </source>
</reference>